<accession>A0A481Z129</accession>
<protein>
    <submittedName>
        <fullName evidence="2">Uncharacterized protein</fullName>
    </submittedName>
</protein>
<feature type="region of interest" description="Disordered" evidence="1">
    <location>
        <begin position="159"/>
        <end position="179"/>
    </location>
</feature>
<feature type="compositionally biased region" description="Acidic residues" evidence="1">
    <location>
        <begin position="159"/>
        <end position="169"/>
    </location>
</feature>
<proteinExistence type="predicted"/>
<feature type="compositionally biased region" description="Basic and acidic residues" evidence="1">
    <location>
        <begin position="170"/>
        <end position="179"/>
    </location>
</feature>
<reference evidence="2" key="1">
    <citation type="journal article" date="2019" name="MBio">
        <title>Virus Genomes from Deep Sea Sediments Expand the Ocean Megavirome and Support Independent Origins of Viral Gigantism.</title>
        <authorList>
            <person name="Backstrom D."/>
            <person name="Yutin N."/>
            <person name="Jorgensen S.L."/>
            <person name="Dharamshi J."/>
            <person name="Homa F."/>
            <person name="Zaremba-Niedwiedzka K."/>
            <person name="Spang A."/>
            <person name="Wolf Y.I."/>
            <person name="Koonin E.V."/>
            <person name="Ettema T.J."/>
        </authorList>
    </citation>
    <scope>NUCLEOTIDE SEQUENCE</scope>
</reference>
<name>A0A481Z129_9VIRU</name>
<evidence type="ECO:0000313" key="2">
    <source>
        <dbReference type="EMBL" id="QBK88871.1"/>
    </source>
</evidence>
<gene>
    <name evidence="2" type="ORF">LCMiAC01_05530</name>
</gene>
<evidence type="ECO:0000256" key="1">
    <source>
        <dbReference type="SAM" id="MobiDB-lite"/>
    </source>
</evidence>
<sequence>MKYYLVSAIDTIDLGQVEILRQYNNKNDAADSMLNVALDLVKQNGGVRQMERALIENISMQKVAKKSIHQYPFGYYIKKRDAVIEIYEKYISAGWIMNTICIHKIKVISIIEIELDDNMKLKCDRGTLHKSIYNCQPIVPFMNELKLVLMQRKMKMDELDSDSDEEEQIEEKVCISKYD</sequence>
<dbReference type="EMBL" id="MK500402">
    <property type="protein sequence ID" value="QBK88871.1"/>
    <property type="molecule type" value="Genomic_DNA"/>
</dbReference>
<organism evidence="2">
    <name type="scientific">Mimivirus LCMiAC01</name>
    <dbReference type="NCBI Taxonomy" id="2506608"/>
    <lineage>
        <taxon>Viruses</taxon>
        <taxon>Varidnaviria</taxon>
        <taxon>Bamfordvirae</taxon>
        <taxon>Nucleocytoviricota</taxon>
        <taxon>Megaviricetes</taxon>
        <taxon>Imitervirales</taxon>
        <taxon>Mimiviridae</taxon>
        <taxon>Klosneuvirinae</taxon>
    </lineage>
</organism>